<dbReference type="AlphaFoldDB" id="A0A067PDY8"/>
<dbReference type="InterPro" id="IPR014756">
    <property type="entry name" value="Ig_E-set"/>
</dbReference>
<comment type="subcellular location">
    <subcellularLocation>
        <location evidence="1">Cytoplasm</location>
    </subcellularLocation>
</comment>
<accession>A0A067PDY8</accession>
<protein>
    <recommendedName>
        <fullName evidence="6">Rho GDP-dissociation inhibitor</fullName>
    </recommendedName>
</protein>
<organism evidence="4 5">
    <name type="scientific">Jaapia argillacea MUCL 33604</name>
    <dbReference type="NCBI Taxonomy" id="933084"/>
    <lineage>
        <taxon>Eukaryota</taxon>
        <taxon>Fungi</taxon>
        <taxon>Dikarya</taxon>
        <taxon>Basidiomycota</taxon>
        <taxon>Agaricomycotina</taxon>
        <taxon>Agaricomycetes</taxon>
        <taxon>Agaricomycetidae</taxon>
        <taxon>Jaapiales</taxon>
        <taxon>Jaapiaceae</taxon>
        <taxon>Jaapia</taxon>
    </lineage>
</organism>
<dbReference type="InterPro" id="IPR000406">
    <property type="entry name" value="Rho_GDI"/>
</dbReference>
<evidence type="ECO:0000256" key="2">
    <source>
        <dbReference type="ARBA" id="ARBA00009758"/>
    </source>
</evidence>
<dbReference type="GO" id="GO:0005829">
    <property type="term" value="C:cytosol"/>
    <property type="evidence" value="ECO:0007669"/>
    <property type="project" value="TreeGrafter"/>
</dbReference>
<reference evidence="5" key="1">
    <citation type="journal article" date="2014" name="Proc. Natl. Acad. Sci. U.S.A.">
        <title>Extensive sampling of basidiomycete genomes demonstrates inadequacy of the white-rot/brown-rot paradigm for wood decay fungi.</title>
        <authorList>
            <person name="Riley R."/>
            <person name="Salamov A.A."/>
            <person name="Brown D.W."/>
            <person name="Nagy L.G."/>
            <person name="Floudas D."/>
            <person name="Held B.W."/>
            <person name="Levasseur A."/>
            <person name="Lombard V."/>
            <person name="Morin E."/>
            <person name="Otillar R."/>
            <person name="Lindquist E.A."/>
            <person name="Sun H."/>
            <person name="LaButti K.M."/>
            <person name="Schmutz J."/>
            <person name="Jabbour D."/>
            <person name="Luo H."/>
            <person name="Baker S.E."/>
            <person name="Pisabarro A.G."/>
            <person name="Walton J.D."/>
            <person name="Blanchette R.A."/>
            <person name="Henrissat B."/>
            <person name="Martin F."/>
            <person name="Cullen D."/>
            <person name="Hibbett D.S."/>
            <person name="Grigoriev I.V."/>
        </authorList>
    </citation>
    <scope>NUCLEOTIDE SEQUENCE [LARGE SCALE GENOMIC DNA]</scope>
    <source>
        <strain evidence="5">MUCL 33604</strain>
    </source>
</reference>
<evidence type="ECO:0000256" key="1">
    <source>
        <dbReference type="ARBA" id="ARBA00004496"/>
    </source>
</evidence>
<dbReference type="Pfam" id="PF02115">
    <property type="entry name" value="Rho_GDI"/>
    <property type="match status" value="1"/>
</dbReference>
<evidence type="ECO:0000313" key="5">
    <source>
        <dbReference type="Proteomes" id="UP000027265"/>
    </source>
</evidence>
<dbReference type="Gene3D" id="2.70.50.30">
    <property type="entry name" value="Coagulation Factor XIII, subunit A, domain 1"/>
    <property type="match status" value="1"/>
</dbReference>
<dbReference type="Proteomes" id="UP000027265">
    <property type="component" value="Unassembled WGS sequence"/>
</dbReference>
<dbReference type="GO" id="GO:0016020">
    <property type="term" value="C:membrane"/>
    <property type="evidence" value="ECO:0007669"/>
    <property type="project" value="TreeGrafter"/>
</dbReference>
<comment type="similarity">
    <text evidence="2">Belongs to the Rho GDI family.</text>
</comment>
<evidence type="ECO:0008006" key="6">
    <source>
        <dbReference type="Google" id="ProtNLM"/>
    </source>
</evidence>
<dbReference type="GO" id="GO:0005094">
    <property type="term" value="F:Rho GDP-dissociation inhibitor activity"/>
    <property type="evidence" value="ECO:0007669"/>
    <property type="project" value="InterPro"/>
</dbReference>
<dbReference type="OrthoDB" id="1683373at2759"/>
<dbReference type="EMBL" id="KL197736">
    <property type="protein sequence ID" value="KDQ52949.1"/>
    <property type="molecule type" value="Genomic_DNA"/>
</dbReference>
<dbReference type="SUPFAM" id="SSF81296">
    <property type="entry name" value="E set domains"/>
    <property type="match status" value="1"/>
</dbReference>
<dbReference type="PANTHER" id="PTHR10980">
    <property type="entry name" value="RHO GDP-DISSOCIATION INHIBITOR"/>
    <property type="match status" value="1"/>
</dbReference>
<dbReference type="InterPro" id="IPR024792">
    <property type="entry name" value="RhoGDI_dom_sf"/>
</dbReference>
<proteinExistence type="inferred from homology"/>
<dbReference type="HOGENOM" id="CLU_076228_1_1_1"/>
<name>A0A067PDY8_9AGAM</name>
<evidence type="ECO:0000313" key="4">
    <source>
        <dbReference type="EMBL" id="KDQ52949.1"/>
    </source>
</evidence>
<sequence length="139" mass="15777">MRHPPLEVLTFEIVTKEAGKGLSIDLNDPKQLEDNQLNPVVLKEGIKYNVRLTFTVKDMVLGLRFREEVYLNGVPVAKESHFIGSYSPMASTTHTCQTEKMPSGIRARSGVYTSVCHLVDDDRVAHATWQWSFQLVSEW</sequence>
<dbReference type="InParanoid" id="A0A067PDY8"/>
<dbReference type="PANTHER" id="PTHR10980:SF3">
    <property type="entry name" value="LD16419P"/>
    <property type="match status" value="1"/>
</dbReference>
<dbReference type="STRING" id="933084.A0A067PDY8"/>
<gene>
    <name evidence="4" type="ORF">JAAARDRAFT_39665</name>
</gene>
<keyword evidence="5" id="KW-1185">Reference proteome</keyword>
<keyword evidence="3" id="KW-0963">Cytoplasm</keyword>
<evidence type="ECO:0000256" key="3">
    <source>
        <dbReference type="ARBA" id="ARBA00022490"/>
    </source>
</evidence>
<dbReference type="PRINTS" id="PR00492">
    <property type="entry name" value="RHOGDI"/>
</dbReference>
<dbReference type="GO" id="GO:0007266">
    <property type="term" value="P:Rho protein signal transduction"/>
    <property type="evidence" value="ECO:0007669"/>
    <property type="project" value="InterPro"/>
</dbReference>